<keyword evidence="9" id="KW-0862">Zinc</keyword>
<evidence type="ECO:0000256" key="9">
    <source>
        <dbReference type="ARBA" id="ARBA00022833"/>
    </source>
</evidence>
<feature type="region of interest" description="Disordered" evidence="20">
    <location>
        <begin position="693"/>
        <end position="719"/>
    </location>
</feature>
<evidence type="ECO:0000256" key="15">
    <source>
        <dbReference type="ARBA" id="ARBA00023242"/>
    </source>
</evidence>
<evidence type="ECO:0000259" key="21">
    <source>
        <dbReference type="PROSITE" id="PS50157"/>
    </source>
</evidence>
<keyword evidence="15" id="KW-0539">Nucleus</keyword>
<protein>
    <recommendedName>
        <fullName evidence="18">Zinc finger protein 618</fullName>
    </recommendedName>
</protein>
<dbReference type="PROSITE" id="PS50157">
    <property type="entry name" value="ZINC_FINGER_C2H2_2"/>
    <property type="match status" value="4"/>
</dbReference>
<evidence type="ECO:0000256" key="6">
    <source>
        <dbReference type="ARBA" id="ARBA00022723"/>
    </source>
</evidence>
<feature type="domain" description="C2H2-type" evidence="21">
    <location>
        <begin position="59"/>
        <end position="86"/>
    </location>
</feature>
<evidence type="ECO:0000256" key="12">
    <source>
        <dbReference type="ARBA" id="ARBA00023015"/>
    </source>
</evidence>
<keyword evidence="12" id="KW-0805">Transcription regulation</keyword>
<keyword evidence="13" id="KW-0238">DNA-binding</keyword>
<dbReference type="FunFam" id="3.30.160.60:FF:001302">
    <property type="entry name" value="Zinc finger protein 618"/>
    <property type="match status" value="1"/>
</dbReference>
<keyword evidence="4" id="KW-0158">Chromosome</keyword>
<dbReference type="Gene3D" id="1.10.10.1070">
    <property type="entry name" value="Zinc finger, BED domain-containing"/>
    <property type="match status" value="1"/>
</dbReference>
<dbReference type="SUPFAM" id="SSF57667">
    <property type="entry name" value="beta-beta-alpha zinc fingers"/>
    <property type="match status" value="2"/>
</dbReference>
<keyword evidence="5" id="KW-1017">Isopeptide bond</keyword>
<keyword evidence="10" id="KW-0832">Ubl conjugation</keyword>
<feature type="region of interest" description="Disordered" evidence="20">
    <location>
        <begin position="272"/>
        <end position="313"/>
    </location>
</feature>
<evidence type="ECO:0000256" key="16">
    <source>
        <dbReference type="ARBA" id="ARBA00054031"/>
    </source>
</evidence>
<keyword evidence="14" id="KW-0804">Transcription</keyword>
<evidence type="ECO:0000256" key="2">
    <source>
        <dbReference type="ARBA" id="ARBA00004286"/>
    </source>
</evidence>
<evidence type="ECO:0000256" key="8">
    <source>
        <dbReference type="ARBA" id="ARBA00022771"/>
    </source>
</evidence>
<dbReference type="InterPro" id="IPR036236">
    <property type="entry name" value="Znf_C2H2_sf"/>
</dbReference>
<comment type="subcellular location">
    <subcellularLocation>
        <location evidence="2">Chromosome</location>
    </subcellularLocation>
    <subcellularLocation>
        <location evidence="1">Nucleus</location>
    </subcellularLocation>
</comment>
<dbReference type="EMBL" id="JACAGC010000012">
    <property type="protein sequence ID" value="KAF6328456.1"/>
    <property type="molecule type" value="Genomic_DNA"/>
</dbReference>
<comment type="similarity">
    <text evidence="3">Belongs to the krueppel C2H2-type zinc-finger protein family.</text>
</comment>
<dbReference type="SUPFAM" id="SSF53098">
    <property type="entry name" value="Ribonuclease H-like"/>
    <property type="match status" value="1"/>
</dbReference>
<evidence type="ECO:0000256" key="18">
    <source>
        <dbReference type="ARBA" id="ARBA00068419"/>
    </source>
</evidence>
<dbReference type="PANTHER" id="PTHR24383">
    <property type="entry name" value="ZINC FINGER PROTEIN"/>
    <property type="match status" value="1"/>
</dbReference>
<dbReference type="Gene3D" id="3.30.160.60">
    <property type="entry name" value="Classic Zinc Finger"/>
    <property type="match status" value="2"/>
</dbReference>
<dbReference type="SMART" id="SM00355">
    <property type="entry name" value="ZnF_C2H2"/>
    <property type="match status" value="4"/>
</dbReference>
<dbReference type="GO" id="GO:0003677">
    <property type="term" value="F:DNA binding"/>
    <property type="evidence" value="ECO:0007669"/>
    <property type="project" value="UniProtKB-KW"/>
</dbReference>
<evidence type="ECO:0000256" key="5">
    <source>
        <dbReference type="ARBA" id="ARBA00022499"/>
    </source>
</evidence>
<comment type="subunit">
    <text evidence="17">Interacts with UHRF2.</text>
</comment>
<feature type="compositionally biased region" description="Polar residues" evidence="20">
    <location>
        <begin position="293"/>
        <end position="310"/>
    </location>
</feature>
<feature type="domain" description="C2H2-type" evidence="21">
    <location>
        <begin position="100"/>
        <end position="123"/>
    </location>
</feature>
<dbReference type="InterPro" id="IPR013087">
    <property type="entry name" value="Znf_C2H2_type"/>
</dbReference>
<dbReference type="InterPro" id="IPR012337">
    <property type="entry name" value="RNaseH-like_sf"/>
</dbReference>
<evidence type="ECO:0000256" key="11">
    <source>
        <dbReference type="ARBA" id="ARBA00022990"/>
    </source>
</evidence>
<evidence type="ECO:0000313" key="22">
    <source>
        <dbReference type="EMBL" id="KAF6328456.1"/>
    </source>
</evidence>
<feature type="domain" description="C2H2-type" evidence="21">
    <location>
        <begin position="243"/>
        <end position="270"/>
    </location>
</feature>
<evidence type="ECO:0000256" key="13">
    <source>
        <dbReference type="ARBA" id="ARBA00023125"/>
    </source>
</evidence>
<dbReference type="GO" id="GO:0008270">
    <property type="term" value="F:zinc ion binding"/>
    <property type="evidence" value="ECO:0007669"/>
    <property type="project" value="UniProtKB-KW"/>
</dbReference>
<dbReference type="FunFam" id="1.10.10.1070:FF:000001">
    <property type="entry name" value="zinc finger protein 618 isoform X2"/>
    <property type="match status" value="1"/>
</dbReference>
<dbReference type="GO" id="GO:0005634">
    <property type="term" value="C:nucleus"/>
    <property type="evidence" value="ECO:0007669"/>
    <property type="project" value="UniProtKB-SubCell"/>
</dbReference>
<gene>
    <name evidence="22" type="ORF">mRhiFer1_018906</name>
</gene>
<evidence type="ECO:0000256" key="19">
    <source>
        <dbReference type="PROSITE-ProRule" id="PRU00042"/>
    </source>
</evidence>
<dbReference type="Proteomes" id="UP000585614">
    <property type="component" value="Unassembled WGS sequence"/>
</dbReference>
<keyword evidence="7" id="KW-0677">Repeat</keyword>
<feature type="domain" description="C2H2-type" evidence="21">
    <location>
        <begin position="188"/>
        <end position="215"/>
    </location>
</feature>
<name>A0A7J7VTV3_RHIFE</name>
<reference evidence="22 23" key="1">
    <citation type="journal article" date="2020" name="Nature">
        <title>Six reference-quality genomes reveal evolution of bat adaptations.</title>
        <authorList>
            <person name="Jebb D."/>
            <person name="Huang Z."/>
            <person name="Pippel M."/>
            <person name="Hughes G.M."/>
            <person name="Lavrichenko K."/>
            <person name="Devanna P."/>
            <person name="Winkler S."/>
            <person name="Jermiin L.S."/>
            <person name="Skirmuntt E.C."/>
            <person name="Katzourakis A."/>
            <person name="Burkitt-Gray L."/>
            <person name="Ray D.A."/>
            <person name="Sullivan K.A.M."/>
            <person name="Roscito J.G."/>
            <person name="Kirilenko B.M."/>
            <person name="Davalos L.M."/>
            <person name="Corthals A.P."/>
            <person name="Power M.L."/>
            <person name="Jones G."/>
            <person name="Ransome R.D."/>
            <person name="Dechmann D.K.N."/>
            <person name="Locatelli A.G."/>
            <person name="Puechmaille S.J."/>
            <person name="Fedrigo O."/>
            <person name="Jarvis E.D."/>
            <person name="Hiller M."/>
            <person name="Vernes S.C."/>
            <person name="Myers E.W."/>
            <person name="Teeling E.C."/>
        </authorList>
    </citation>
    <scope>NUCLEOTIDE SEQUENCE [LARGE SCALE GENOMIC DNA]</scope>
    <source>
        <strain evidence="22">MRhiFer1</strain>
        <tissue evidence="22">Lung</tissue>
    </source>
</reference>
<keyword evidence="6" id="KW-0479">Metal-binding</keyword>
<keyword evidence="11" id="KW-0007">Acetylation</keyword>
<evidence type="ECO:0000256" key="7">
    <source>
        <dbReference type="ARBA" id="ARBA00022737"/>
    </source>
</evidence>
<keyword evidence="8 19" id="KW-0863">Zinc-finger</keyword>
<accession>A0A7J7VTV3</accession>
<comment type="caution">
    <text evidence="22">The sequence shown here is derived from an EMBL/GenBank/DDBJ whole genome shotgun (WGS) entry which is preliminary data.</text>
</comment>
<evidence type="ECO:0000256" key="10">
    <source>
        <dbReference type="ARBA" id="ARBA00022843"/>
    </source>
</evidence>
<evidence type="ECO:0000313" key="23">
    <source>
        <dbReference type="Proteomes" id="UP000585614"/>
    </source>
</evidence>
<dbReference type="SUPFAM" id="SSF140996">
    <property type="entry name" value="Hermes dimerisation domain"/>
    <property type="match status" value="1"/>
</dbReference>
<evidence type="ECO:0000256" key="20">
    <source>
        <dbReference type="SAM" id="MobiDB-lite"/>
    </source>
</evidence>
<evidence type="ECO:0000256" key="1">
    <source>
        <dbReference type="ARBA" id="ARBA00004123"/>
    </source>
</evidence>
<sequence length="805" mass="90032">MTEVKVKTEVPDDYIQEVIWQGEAKEEKKAVSKDGSSDVPAEICVVIGGVRNQQTLGSYECGICGKKYKYYNCFQTHVRAHRDTEATSGEGASQGNNFRYTCDICGKKYKYYSCFQEHRDLHAVDVFSVEGAPENRADPFDQGVVATEEVKEEPPEPFQKIGPMNNITSEIFKKKEVRQTQKRETGNYTCEFCGKQYKYYTPYQEHVALHAPIKSAFSRRVESKAQNHFEETNSSSQNSSEPYTCGACGIQFQFYNNLLEHMQSHAADNENNIASNQSRSPPAVVEEKWKPQAQRNSANNTTSSGLTPNSMIPEKERQNIAERLLRVMCADLGALSVVSGKEFLKLAQTLVDSGARYGAFSVTEILGNFNTLALKHLPRMYNQVKVKVTCALGSNACLGIGVTCHSQSVGPDSCYILTAYQAEGNHIKSYVLGVKGADIRDSGDLVHHWVQNVLSEFVMSEIRTVYVTDCRVSASAFSKAGMCLRCSACALNSVVQSVLSKRTLQARSMHEVIELLNVCEDLAGSTGLAKETFGSLEETSPPPCWNSVTDSLLLVHERYEQICEFYSRAKKMNLIQSLNKHLLSNLAAILTPVKQAVIELSNESQPTLQLVLPTYVRLEKLFTAKANDAGTVSKLCHLFLEALKENFKVHPAHKVAMILDPQQKLRPVPPYQHEEIIGKVCELINEVKESWTEEADFEPATKKPRSAAGENPTAQEDDRMGKNEVYDYLQEPLFQATPDLFQYWSCVTQKHTKLAKLAFWLLAVPAVGARSGCVNMCEQALLIKRRRLLSPEDMNKLMFLKSNML</sequence>
<dbReference type="AlphaFoldDB" id="A0A7J7VTV3"/>
<evidence type="ECO:0000256" key="17">
    <source>
        <dbReference type="ARBA" id="ARBA00062981"/>
    </source>
</evidence>
<organism evidence="22 23">
    <name type="scientific">Rhinolophus ferrumequinum</name>
    <name type="common">Greater horseshoe bat</name>
    <dbReference type="NCBI Taxonomy" id="59479"/>
    <lineage>
        <taxon>Eukaryota</taxon>
        <taxon>Metazoa</taxon>
        <taxon>Chordata</taxon>
        <taxon>Craniata</taxon>
        <taxon>Vertebrata</taxon>
        <taxon>Euteleostomi</taxon>
        <taxon>Mammalia</taxon>
        <taxon>Eutheria</taxon>
        <taxon>Laurasiatheria</taxon>
        <taxon>Chiroptera</taxon>
        <taxon>Yinpterochiroptera</taxon>
        <taxon>Rhinolophoidea</taxon>
        <taxon>Rhinolophidae</taxon>
        <taxon>Rhinolophinae</taxon>
        <taxon>Rhinolophus</taxon>
    </lineage>
</organism>
<dbReference type="PROSITE" id="PS00028">
    <property type="entry name" value="ZINC_FINGER_C2H2_1"/>
    <property type="match status" value="4"/>
</dbReference>
<evidence type="ECO:0000256" key="4">
    <source>
        <dbReference type="ARBA" id="ARBA00022454"/>
    </source>
</evidence>
<proteinExistence type="inferred from homology"/>
<evidence type="ECO:0000256" key="14">
    <source>
        <dbReference type="ARBA" id="ARBA00023163"/>
    </source>
</evidence>
<dbReference type="PANTHER" id="PTHR24383:SF12">
    <property type="entry name" value="ZINC FINGER PROTEIN 618"/>
    <property type="match status" value="1"/>
</dbReference>
<evidence type="ECO:0000256" key="3">
    <source>
        <dbReference type="ARBA" id="ARBA00006991"/>
    </source>
</evidence>
<comment type="function">
    <text evidence="16">Regulates UHRF2 function as a specific 5-hydroxymethylcytosine (5hmC) reader by regulating its chromatin localization.</text>
</comment>
<dbReference type="GO" id="GO:0005694">
    <property type="term" value="C:chromosome"/>
    <property type="evidence" value="ECO:0007669"/>
    <property type="project" value="UniProtKB-SubCell"/>
</dbReference>